<evidence type="ECO:0000256" key="1">
    <source>
        <dbReference type="ARBA" id="ARBA00004370"/>
    </source>
</evidence>
<keyword evidence="6 9" id="KW-1133">Transmembrane helix</keyword>
<proteinExistence type="inferred from homology"/>
<evidence type="ECO:0000256" key="2">
    <source>
        <dbReference type="ARBA" id="ARBA00022448"/>
    </source>
</evidence>
<evidence type="ECO:0000256" key="3">
    <source>
        <dbReference type="ARBA" id="ARBA00022475"/>
    </source>
</evidence>
<evidence type="ECO:0000313" key="10">
    <source>
        <dbReference type="EMBL" id="PJA45685.1"/>
    </source>
</evidence>
<dbReference type="GO" id="GO:0009306">
    <property type="term" value="P:protein secretion"/>
    <property type="evidence" value="ECO:0007669"/>
    <property type="project" value="UniProtKB-UniRule"/>
</dbReference>
<evidence type="ECO:0000256" key="4">
    <source>
        <dbReference type="ARBA" id="ARBA00022692"/>
    </source>
</evidence>
<comment type="subcellular location">
    <subcellularLocation>
        <location evidence="9">Cell membrane</location>
        <topology evidence="9">Single-pass membrane protein</topology>
    </subcellularLocation>
    <subcellularLocation>
        <location evidence="1">Membrane</location>
    </subcellularLocation>
</comment>
<dbReference type="PANTHER" id="PTHR33910">
    <property type="entry name" value="PROTEIN TRANSLOCASE SUBUNIT SECE"/>
    <property type="match status" value="1"/>
</dbReference>
<dbReference type="Gene3D" id="1.20.5.1030">
    <property type="entry name" value="Preprotein translocase secy subunit"/>
    <property type="match status" value="1"/>
</dbReference>
<keyword evidence="2 9" id="KW-0813">Transport</keyword>
<evidence type="ECO:0000256" key="8">
    <source>
        <dbReference type="ARBA" id="ARBA00023136"/>
    </source>
</evidence>
<dbReference type="InterPro" id="IPR001901">
    <property type="entry name" value="Translocase_SecE/Sec61-g"/>
</dbReference>
<protein>
    <recommendedName>
        <fullName evidence="9">Protein translocase subunit SecE</fullName>
    </recommendedName>
</protein>
<feature type="transmembrane region" description="Helical" evidence="9">
    <location>
        <begin position="40"/>
        <end position="62"/>
    </location>
</feature>
<dbReference type="Pfam" id="PF00584">
    <property type="entry name" value="SecE"/>
    <property type="match status" value="1"/>
</dbReference>
<comment type="caution">
    <text evidence="10">The sequence shown here is derived from an EMBL/GenBank/DDBJ whole genome shotgun (WGS) entry which is preliminary data.</text>
</comment>
<keyword evidence="5 9" id="KW-0653">Protein transport</keyword>
<dbReference type="InterPro" id="IPR038379">
    <property type="entry name" value="SecE_sf"/>
</dbReference>
<name>A0A2M7XCS9_9BACT</name>
<evidence type="ECO:0000256" key="5">
    <source>
        <dbReference type="ARBA" id="ARBA00022927"/>
    </source>
</evidence>
<dbReference type="NCBIfam" id="TIGR00964">
    <property type="entry name" value="secE_bact"/>
    <property type="match status" value="1"/>
</dbReference>
<dbReference type="AlphaFoldDB" id="A0A2M7XCS9"/>
<dbReference type="GO" id="GO:0005886">
    <property type="term" value="C:plasma membrane"/>
    <property type="evidence" value="ECO:0007669"/>
    <property type="project" value="UniProtKB-SubCell"/>
</dbReference>
<evidence type="ECO:0000256" key="7">
    <source>
        <dbReference type="ARBA" id="ARBA00023010"/>
    </source>
</evidence>
<accession>A0A2M7XCS9</accession>
<evidence type="ECO:0000256" key="9">
    <source>
        <dbReference type="HAMAP-Rule" id="MF_00422"/>
    </source>
</evidence>
<evidence type="ECO:0000256" key="6">
    <source>
        <dbReference type="ARBA" id="ARBA00022989"/>
    </source>
</evidence>
<dbReference type="PANTHER" id="PTHR33910:SF1">
    <property type="entry name" value="PROTEIN TRANSLOCASE SUBUNIT SECE"/>
    <property type="match status" value="1"/>
</dbReference>
<evidence type="ECO:0000313" key="11">
    <source>
        <dbReference type="Proteomes" id="UP000229385"/>
    </source>
</evidence>
<dbReference type="GO" id="GO:0065002">
    <property type="term" value="P:intracellular protein transmembrane transport"/>
    <property type="evidence" value="ECO:0007669"/>
    <property type="project" value="UniProtKB-UniRule"/>
</dbReference>
<comment type="similarity">
    <text evidence="9">Belongs to the SecE/SEC61-gamma family.</text>
</comment>
<keyword evidence="8 9" id="KW-0472">Membrane</keyword>
<organism evidence="10 11">
    <name type="scientific">Candidatus Uhrbacteria bacterium CG_4_9_14_3_um_filter_50_9</name>
    <dbReference type="NCBI Taxonomy" id="1975035"/>
    <lineage>
        <taxon>Bacteria</taxon>
        <taxon>Candidatus Uhriibacteriota</taxon>
    </lineage>
</organism>
<keyword evidence="3 9" id="KW-1003">Cell membrane</keyword>
<comment type="function">
    <text evidence="9">Essential subunit of the Sec protein translocation channel SecYEG. Clamps together the 2 halves of SecY. May contact the channel plug during translocation.</text>
</comment>
<dbReference type="GO" id="GO:0006605">
    <property type="term" value="P:protein targeting"/>
    <property type="evidence" value="ECO:0007669"/>
    <property type="project" value="UniProtKB-UniRule"/>
</dbReference>
<keyword evidence="4 9" id="KW-0812">Transmembrane</keyword>
<dbReference type="GO" id="GO:0043952">
    <property type="term" value="P:protein transport by the Sec complex"/>
    <property type="evidence" value="ECO:0007669"/>
    <property type="project" value="UniProtKB-UniRule"/>
</dbReference>
<sequence length="74" mass="8591">MQPLTQKKENPIQWLFRYLKESREELKKVTWPSKQVTTKYSLIVVVLSIVIAGFFGGLDWVLNLGLERLIDLTA</sequence>
<dbReference type="EMBL" id="PFWU01000025">
    <property type="protein sequence ID" value="PJA45685.1"/>
    <property type="molecule type" value="Genomic_DNA"/>
</dbReference>
<dbReference type="Proteomes" id="UP000229385">
    <property type="component" value="Unassembled WGS sequence"/>
</dbReference>
<keyword evidence="7 9" id="KW-0811">Translocation</keyword>
<dbReference type="InterPro" id="IPR005807">
    <property type="entry name" value="SecE_bac"/>
</dbReference>
<gene>
    <name evidence="9 10" type="primary">secE</name>
    <name evidence="10" type="ORF">CO174_01940</name>
</gene>
<comment type="subunit">
    <text evidence="9">Component of the Sec protein translocase complex. Heterotrimer consisting of SecY, SecE and SecG subunits. The heterotrimers can form oligomers, although 1 heterotrimer is thought to be able to translocate proteins. Interacts with the ribosome. Interacts with SecDF, and other proteins may be involved. Interacts with SecA.</text>
</comment>
<reference evidence="11" key="1">
    <citation type="submission" date="2017-09" db="EMBL/GenBank/DDBJ databases">
        <title>Depth-based differentiation of microbial function through sediment-hosted aquifers and enrichment of novel symbionts in the deep terrestrial subsurface.</title>
        <authorList>
            <person name="Probst A.J."/>
            <person name="Ladd B."/>
            <person name="Jarett J.K."/>
            <person name="Geller-Mcgrath D.E."/>
            <person name="Sieber C.M.K."/>
            <person name="Emerson J.B."/>
            <person name="Anantharaman K."/>
            <person name="Thomas B.C."/>
            <person name="Malmstrom R."/>
            <person name="Stieglmeier M."/>
            <person name="Klingl A."/>
            <person name="Woyke T."/>
            <person name="Ryan C.M."/>
            <person name="Banfield J.F."/>
        </authorList>
    </citation>
    <scope>NUCLEOTIDE SEQUENCE [LARGE SCALE GENOMIC DNA]</scope>
</reference>
<dbReference type="HAMAP" id="MF_00422">
    <property type="entry name" value="SecE"/>
    <property type="match status" value="1"/>
</dbReference>
<dbReference type="GO" id="GO:0008320">
    <property type="term" value="F:protein transmembrane transporter activity"/>
    <property type="evidence" value="ECO:0007669"/>
    <property type="project" value="UniProtKB-UniRule"/>
</dbReference>